<comment type="caution">
    <text evidence="2">The sequence shown here is derived from an EMBL/GenBank/DDBJ whole genome shotgun (WGS) entry which is preliminary data.</text>
</comment>
<keyword evidence="1" id="KW-0732">Signal</keyword>
<dbReference type="AlphaFoldDB" id="A6DU29"/>
<dbReference type="eggNOG" id="ENOG5032U2W">
    <property type="taxonomic scope" value="Bacteria"/>
</dbReference>
<keyword evidence="3" id="KW-1185">Reference proteome</keyword>
<accession>A6DU29</accession>
<dbReference type="RefSeq" id="WP_007281315.1">
    <property type="nucleotide sequence ID" value="NZ_ABCK01000045.1"/>
</dbReference>
<feature type="chain" id="PRO_5002694777" description="Transporter" evidence="1">
    <location>
        <begin position="19"/>
        <end position="263"/>
    </location>
</feature>
<feature type="signal peptide" evidence="1">
    <location>
        <begin position="1"/>
        <end position="18"/>
    </location>
</feature>
<dbReference type="Proteomes" id="UP000004947">
    <property type="component" value="Unassembled WGS sequence"/>
</dbReference>
<organism evidence="2 3">
    <name type="scientific">Lentisphaera araneosa HTCC2155</name>
    <dbReference type="NCBI Taxonomy" id="313628"/>
    <lineage>
        <taxon>Bacteria</taxon>
        <taxon>Pseudomonadati</taxon>
        <taxon>Lentisphaerota</taxon>
        <taxon>Lentisphaeria</taxon>
        <taxon>Lentisphaerales</taxon>
        <taxon>Lentisphaeraceae</taxon>
        <taxon>Lentisphaera</taxon>
    </lineage>
</organism>
<evidence type="ECO:0008006" key="4">
    <source>
        <dbReference type="Google" id="ProtNLM"/>
    </source>
</evidence>
<proteinExistence type="predicted"/>
<evidence type="ECO:0000313" key="2">
    <source>
        <dbReference type="EMBL" id="EDM24858.1"/>
    </source>
</evidence>
<evidence type="ECO:0000313" key="3">
    <source>
        <dbReference type="Proteomes" id="UP000004947"/>
    </source>
</evidence>
<dbReference type="OrthoDB" id="6254608at2"/>
<dbReference type="EMBL" id="ABCK01000045">
    <property type="protein sequence ID" value="EDM24858.1"/>
    <property type="molecule type" value="Genomic_DNA"/>
</dbReference>
<sequence>MKKILLFIFLLFSINIKADYPPAVHYAFGNYLGSGVYEVSGEQAFLMRIPFAYKFQEDGEGLRLRLPVNVGIYNWSITDTEAPDSINVGSFIPGIEYRHRVNERFSVEPFFDLGYAHDFDNSENTLVTAVGSAFKFQFGDELQHWWVNRITYAKARSEDDNAESTLTFWQTGIDLETPLEGSFFDYDFNLATYAMTRVYFDNFSLEADDPEKDVDVRQTYEGGFSFKLKEKWKFKFLEIGRVGFGYQFGDGFDLYKVFVNLAI</sequence>
<evidence type="ECO:0000256" key="1">
    <source>
        <dbReference type="SAM" id="SignalP"/>
    </source>
</evidence>
<protein>
    <recommendedName>
        <fullName evidence="4">Transporter</fullName>
    </recommendedName>
</protein>
<reference evidence="2 3" key="1">
    <citation type="journal article" date="2010" name="J. Bacteriol.">
        <title>Genome sequence of Lentisphaera araneosa HTCC2155T, the type species of the order Lentisphaerales in the phylum Lentisphaerae.</title>
        <authorList>
            <person name="Thrash J.C."/>
            <person name="Cho J.C."/>
            <person name="Vergin K.L."/>
            <person name="Morris R.M."/>
            <person name="Giovannoni S.J."/>
        </authorList>
    </citation>
    <scope>NUCLEOTIDE SEQUENCE [LARGE SCALE GENOMIC DNA]</scope>
    <source>
        <strain evidence="2 3">HTCC2155</strain>
    </source>
</reference>
<name>A6DU29_9BACT</name>
<gene>
    <name evidence="2" type="ORF">LNTAR_21870</name>
</gene>